<protein>
    <submittedName>
        <fullName evidence="2">Uncharacterized protein</fullName>
    </submittedName>
</protein>
<proteinExistence type="predicted"/>
<feature type="compositionally biased region" description="Basic residues" evidence="1">
    <location>
        <begin position="24"/>
        <end position="43"/>
    </location>
</feature>
<dbReference type="Proteomes" id="UP000215335">
    <property type="component" value="Unassembled WGS sequence"/>
</dbReference>
<evidence type="ECO:0000313" key="2">
    <source>
        <dbReference type="EMBL" id="OXU22198.1"/>
    </source>
</evidence>
<sequence length="74" mass="8285">MKHLEKPEASQMRSPLAGAEQRRTPRVKPQQKRAPSKHPKGHSKKEAGKSFPPSNGPRFVERVETVTTFLGPEV</sequence>
<evidence type="ECO:0000256" key="1">
    <source>
        <dbReference type="SAM" id="MobiDB-lite"/>
    </source>
</evidence>
<comment type="caution">
    <text evidence="2">The sequence shown here is derived from an EMBL/GenBank/DDBJ whole genome shotgun (WGS) entry which is preliminary data.</text>
</comment>
<organism evidence="2 3">
    <name type="scientific">Trichomalopsis sarcophagae</name>
    <dbReference type="NCBI Taxonomy" id="543379"/>
    <lineage>
        <taxon>Eukaryota</taxon>
        <taxon>Metazoa</taxon>
        <taxon>Ecdysozoa</taxon>
        <taxon>Arthropoda</taxon>
        <taxon>Hexapoda</taxon>
        <taxon>Insecta</taxon>
        <taxon>Pterygota</taxon>
        <taxon>Neoptera</taxon>
        <taxon>Endopterygota</taxon>
        <taxon>Hymenoptera</taxon>
        <taxon>Apocrita</taxon>
        <taxon>Proctotrupomorpha</taxon>
        <taxon>Chalcidoidea</taxon>
        <taxon>Pteromalidae</taxon>
        <taxon>Pteromalinae</taxon>
        <taxon>Trichomalopsis</taxon>
    </lineage>
</organism>
<evidence type="ECO:0000313" key="3">
    <source>
        <dbReference type="Proteomes" id="UP000215335"/>
    </source>
</evidence>
<dbReference type="EMBL" id="NNAY01002062">
    <property type="protein sequence ID" value="OXU22198.1"/>
    <property type="molecule type" value="Genomic_DNA"/>
</dbReference>
<reference evidence="2 3" key="1">
    <citation type="journal article" date="2017" name="Curr. Biol.">
        <title>The Evolution of Venom by Co-option of Single-Copy Genes.</title>
        <authorList>
            <person name="Martinson E.O."/>
            <person name="Mrinalini"/>
            <person name="Kelkar Y.D."/>
            <person name="Chang C.H."/>
            <person name="Werren J.H."/>
        </authorList>
    </citation>
    <scope>NUCLEOTIDE SEQUENCE [LARGE SCALE GENOMIC DNA]</scope>
    <source>
        <strain evidence="2 3">Alberta</strain>
        <tissue evidence="2">Whole body</tissue>
    </source>
</reference>
<accession>A0A232EV54</accession>
<gene>
    <name evidence="2" type="ORF">TSAR_002520</name>
</gene>
<name>A0A232EV54_9HYME</name>
<dbReference type="AlphaFoldDB" id="A0A232EV54"/>
<feature type="region of interest" description="Disordered" evidence="1">
    <location>
        <begin position="1"/>
        <end position="60"/>
    </location>
</feature>
<keyword evidence="3" id="KW-1185">Reference proteome</keyword>